<dbReference type="SUPFAM" id="SSF51735">
    <property type="entry name" value="NAD(P)-binding Rossmann-fold domains"/>
    <property type="match status" value="1"/>
</dbReference>
<dbReference type="Gene3D" id="3.90.180.10">
    <property type="entry name" value="Medium-chain alcohol dehydrogenases, catalytic domain"/>
    <property type="match status" value="1"/>
</dbReference>
<dbReference type="AlphaFoldDB" id="A0A942U902"/>
<gene>
    <name evidence="4" type="ORF">KHA99_19235</name>
</gene>
<dbReference type="InterPro" id="IPR013149">
    <property type="entry name" value="ADH-like_C"/>
</dbReference>
<evidence type="ECO:0000259" key="3">
    <source>
        <dbReference type="SMART" id="SM00829"/>
    </source>
</evidence>
<keyword evidence="1" id="KW-0521">NADP</keyword>
<dbReference type="EMBL" id="JAGYPF010000004">
    <property type="protein sequence ID" value="MBS4214586.1"/>
    <property type="molecule type" value="Genomic_DNA"/>
</dbReference>
<keyword evidence="5" id="KW-1185">Reference proteome</keyword>
<dbReference type="GO" id="GO:0070402">
    <property type="term" value="F:NADPH binding"/>
    <property type="evidence" value="ECO:0007669"/>
    <property type="project" value="TreeGrafter"/>
</dbReference>
<evidence type="ECO:0000313" key="5">
    <source>
        <dbReference type="Proteomes" id="UP000679749"/>
    </source>
</evidence>
<dbReference type="GO" id="GO:0003960">
    <property type="term" value="F:quinone reductase (NADPH) activity"/>
    <property type="evidence" value="ECO:0007669"/>
    <property type="project" value="TreeGrafter"/>
</dbReference>
<protein>
    <submittedName>
        <fullName evidence="4">Zinc-binding dehydrogenase</fullName>
    </submittedName>
</protein>
<name>A0A942U902_9BACI</name>
<dbReference type="PANTHER" id="PTHR48106:SF13">
    <property type="entry name" value="QUINONE OXIDOREDUCTASE-RELATED"/>
    <property type="match status" value="1"/>
</dbReference>
<keyword evidence="2" id="KW-0560">Oxidoreductase</keyword>
<dbReference type="Gene3D" id="3.40.50.720">
    <property type="entry name" value="NAD(P)-binding Rossmann-like Domain"/>
    <property type="match status" value="1"/>
</dbReference>
<reference evidence="4" key="1">
    <citation type="submission" date="2021-05" db="EMBL/GenBank/DDBJ databases">
        <title>Novel Bacillus species.</title>
        <authorList>
            <person name="Liu G."/>
        </authorList>
    </citation>
    <scope>NUCLEOTIDE SEQUENCE</scope>
    <source>
        <strain evidence="4">FJAT-49825</strain>
    </source>
</reference>
<organism evidence="4 5">
    <name type="scientific">Neobacillus rhizophilus</name>
    <dbReference type="NCBI Taxonomy" id="2833579"/>
    <lineage>
        <taxon>Bacteria</taxon>
        <taxon>Bacillati</taxon>
        <taxon>Bacillota</taxon>
        <taxon>Bacilli</taxon>
        <taxon>Bacillales</taxon>
        <taxon>Bacillaceae</taxon>
        <taxon>Neobacillus</taxon>
    </lineage>
</organism>
<dbReference type="GO" id="GO:0008270">
    <property type="term" value="F:zinc ion binding"/>
    <property type="evidence" value="ECO:0007669"/>
    <property type="project" value="InterPro"/>
</dbReference>
<dbReference type="InterPro" id="IPR013154">
    <property type="entry name" value="ADH-like_N"/>
</dbReference>
<dbReference type="GO" id="GO:0005829">
    <property type="term" value="C:cytosol"/>
    <property type="evidence" value="ECO:0007669"/>
    <property type="project" value="TreeGrafter"/>
</dbReference>
<dbReference type="InterPro" id="IPR020843">
    <property type="entry name" value="ER"/>
</dbReference>
<comment type="caution">
    <text evidence="4">The sequence shown here is derived from an EMBL/GenBank/DDBJ whole genome shotgun (WGS) entry which is preliminary data.</text>
</comment>
<dbReference type="InterPro" id="IPR011032">
    <property type="entry name" value="GroES-like_sf"/>
</dbReference>
<dbReference type="PANTHER" id="PTHR48106">
    <property type="entry name" value="QUINONE OXIDOREDUCTASE PIG3-RELATED"/>
    <property type="match status" value="1"/>
</dbReference>
<feature type="domain" description="Enoyl reductase (ER)" evidence="3">
    <location>
        <begin position="10"/>
        <end position="321"/>
    </location>
</feature>
<dbReference type="Pfam" id="PF08240">
    <property type="entry name" value="ADH_N"/>
    <property type="match status" value="1"/>
</dbReference>
<sequence>MKAIVVTGFGGTENLKYKDVEMPVIADNEVLIRVVKTSVNFADIKSRYGQKGATLPFIPGLDATGFIEKIGSKVSGLEEGQRVIAFPKNGSYAEYVVASDQLVFTIPDELDFKTAAACPIVSFLSYRLLKNIAAIQKGETVLVHSAAGGVGTTAIQVAKILGAAKVIGTVGSRDKIRLAEECGADFVICYEEEDFAPIVNEITNGQGVDIVLDSISGAVTENSFNCLAPYGRLVHFGNSSGHVGTIKTVDLHASCRNVLGFSLGTTRKLRPHLLKETAEEVFPLIVNNQLNIKVGHEYKLEEAAEAHNLMENRLSIGKIILNVDPNF</sequence>
<dbReference type="Proteomes" id="UP000679749">
    <property type="component" value="Unassembled WGS sequence"/>
</dbReference>
<evidence type="ECO:0000313" key="4">
    <source>
        <dbReference type="EMBL" id="MBS4214586.1"/>
    </source>
</evidence>
<evidence type="ECO:0000256" key="1">
    <source>
        <dbReference type="ARBA" id="ARBA00022857"/>
    </source>
</evidence>
<dbReference type="RefSeq" id="WP_213119118.1">
    <property type="nucleotide sequence ID" value="NZ_JAGYPF010000004.1"/>
</dbReference>
<dbReference type="GO" id="GO:0035925">
    <property type="term" value="F:mRNA 3'-UTR AU-rich region binding"/>
    <property type="evidence" value="ECO:0007669"/>
    <property type="project" value="TreeGrafter"/>
</dbReference>
<dbReference type="SMART" id="SM00829">
    <property type="entry name" value="PKS_ER"/>
    <property type="match status" value="1"/>
</dbReference>
<proteinExistence type="predicted"/>
<dbReference type="Pfam" id="PF00107">
    <property type="entry name" value="ADH_zinc_N"/>
    <property type="match status" value="1"/>
</dbReference>
<accession>A0A942U902</accession>
<dbReference type="InterPro" id="IPR002364">
    <property type="entry name" value="Quin_OxRdtase/zeta-crystal_CS"/>
</dbReference>
<dbReference type="PROSITE" id="PS01162">
    <property type="entry name" value="QOR_ZETA_CRYSTAL"/>
    <property type="match status" value="1"/>
</dbReference>
<dbReference type="InterPro" id="IPR036291">
    <property type="entry name" value="NAD(P)-bd_dom_sf"/>
</dbReference>
<evidence type="ECO:0000256" key="2">
    <source>
        <dbReference type="ARBA" id="ARBA00023002"/>
    </source>
</evidence>
<dbReference type="SUPFAM" id="SSF50129">
    <property type="entry name" value="GroES-like"/>
    <property type="match status" value="1"/>
</dbReference>